<evidence type="ECO:0000256" key="1">
    <source>
        <dbReference type="ARBA" id="ARBA00023015"/>
    </source>
</evidence>
<evidence type="ECO:0000256" key="3">
    <source>
        <dbReference type="ARBA" id="ARBA00023163"/>
    </source>
</evidence>
<dbReference type="InterPro" id="IPR005471">
    <property type="entry name" value="Tscrpt_reg_IclR_N"/>
</dbReference>
<keyword evidence="7" id="KW-1185">Reference proteome</keyword>
<sequence>MQNKPAYAIASVDKALHLAQLLQQEGALRVTDAAERLGLARSTVHRLLAMLVHRGFAERDEHRRYLPGPLLRPAPRPADAIPSTGITALRRAALPHLRTLVSRTGETATVQVRAGAQTRFVATVECRRVLRVGDRDGRALPAHLTSGGKALLAALAPWELAEVYPGSRPPEAPYGPGPDFDPARLRRELALVRERGFALNDQRTEPGLTALGVLVREPGGAPYAAVCLALPSVRFHRDRLPEWVRELARTAALVERELARG</sequence>
<dbReference type="PANTHER" id="PTHR30136">
    <property type="entry name" value="HELIX-TURN-HELIX TRANSCRIPTIONAL REGULATOR, ICLR FAMILY"/>
    <property type="match status" value="1"/>
</dbReference>
<reference evidence="6 7" key="1">
    <citation type="submission" date="2024-10" db="EMBL/GenBank/DDBJ databases">
        <title>The Natural Products Discovery Center: Release of the First 8490 Sequenced Strains for Exploring Actinobacteria Biosynthetic Diversity.</title>
        <authorList>
            <person name="Kalkreuter E."/>
            <person name="Kautsar S.A."/>
            <person name="Yang D."/>
            <person name="Bader C.D."/>
            <person name="Teijaro C.N."/>
            <person name="Fluegel L."/>
            <person name="Davis C.M."/>
            <person name="Simpson J.R."/>
            <person name="Lauterbach L."/>
            <person name="Steele A.D."/>
            <person name="Gui C."/>
            <person name="Meng S."/>
            <person name="Li G."/>
            <person name="Viehrig K."/>
            <person name="Ye F."/>
            <person name="Su P."/>
            <person name="Kiefer A.F."/>
            <person name="Nichols A."/>
            <person name="Cepeda A.J."/>
            <person name="Yan W."/>
            <person name="Fan B."/>
            <person name="Jiang Y."/>
            <person name="Adhikari A."/>
            <person name="Zheng C.-J."/>
            <person name="Schuster L."/>
            <person name="Cowan T.M."/>
            <person name="Smanski M.J."/>
            <person name="Chevrette M.G."/>
            <person name="De Carvalho L.P.S."/>
            <person name="Shen B."/>
        </authorList>
    </citation>
    <scope>NUCLEOTIDE SEQUENCE [LARGE SCALE GENOMIC DNA]</scope>
    <source>
        <strain evidence="6 7">NPDC020327</strain>
    </source>
</reference>
<dbReference type="Pfam" id="PF01614">
    <property type="entry name" value="IclR_C"/>
    <property type="match status" value="1"/>
</dbReference>
<dbReference type="Proteomes" id="UP001611548">
    <property type="component" value="Unassembled WGS sequence"/>
</dbReference>
<keyword evidence="3" id="KW-0804">Transcription</keyword>
<evidence type="ECO:0000259" key="5">
    <source>
        <dbReference type="PROSITE" id="PS51078"/>
    </source>
</evidence>
<dbReference type="SUPFAM" id="SSF55781">
    <property type="entry name" value="GAF domain-like"/>
    <property type="match status" value="1"/>
</dbReference>
<dbReference type="EMBL" id="JBIRWE010000001">
    <property type="protein sequence ID" value="MFI1963049.1"/>
    <property type="molecule type" value="Genomic_DNA"/>
</dbReference>
<keyword evidence="2" id="KW-0238">DNA-binding</keyword>
<organism evidence="6 7">
    <name type="scientific">Streptomyces pathocidini</name>
    <dbReference type="NCBI Taxonomy" id="1650571"/>
    <lineage>
        <taxon>Bacteria</taxon>
        <taxon>Bacillati</taxon>
        <taxon>Actinomycetota</taxon>
        <taxon>Actinomycetes</taxon>
        <taxon>Kitasatosporales</taxon>
        <taxon>Streptomycetaceae</taxon>
        <taxon>Streptomyces</taxon>
    </lineage>
</organism>
<evidence type="ECO:0000256" key="2">
    <source>
        <dbReference type="ARBA" id="ARBA00023125"/>
    </source>
</evidence>
<keyword evidence="1" id="KW-0805">Transcription regulation</keyword>
<dbReference type="InterPro" id="IPR050707">
    <property type="entry name" value="HTH_MetabolicPath_Reg"/>
</dbReference>
<proteinExistence type="predicted"/>
<evidence type="ECO:0000313" key="7">
    <source>
        <dbReference type="Proteomes" id="UP001611548"/>
    </source>
</evidence>
<gene>
    <name evidence="6" type="ORF">ACH429_02715</name>
</gene>
<feature type="domain" description="HTH iclR-type" evidence="4">
    <location>
        <begin position="9"/>
        <end position="69"/>
    </location>
</feature>
<dbReference type="Pfam" id="PF09339">
    <property type="entry name" value="HTH_IclR"/>
    <property type="match status" value="1"/>
</dbReference>
<comment type="caution">
    <text evidence="6">The sequence shown here is derived from an EMBL/GenBank/DDBJ whole genome shotgun (WGS) entry which is preliminary data.</text>
</comment>
<dbReference type="PROSITE" id="PS51077">
    <property type="entry name" value="HTH_ICLR"/>
    <property type="match status" value="1"/>
</dbReference>
<dbReference type="InterPro" id="IPR036388">
    <property type="entry name" value="WH-like_DNA-bd_sf"/>
</dbReference>
<dbReference type="PROSITE" id="PS51078">
    <property type="entry name" value="ICLR_ED"/>
    <property type="match status" value="1"/>
</dbReference>
<dbReference type="SMART" id="SM00346">
    <property type="entry name" value="HTH_ICLR"/>
    <property type="match status" value="1"/>
</dbReference>
<name>A0ABW7UK50_9ACTN</name>
<dbReference type="Gene3D" id="1.10.10.10">
    <property type="entry name" value="Winged helix-like DNA-binding domain superfamily/Winged helix DNA-binding domain"/>
    <property type="match status" value="1"/>
</dbReference>
<dbReference type="RefSeq" id="WP_055470834.1">
    <property type="nucleotide sequence ID" value="NZ_JBIRWE010000001.1"/>
</dbReference>
<evidence type="ECO:0000313" key="6">
    <source>
        <dbReference type="EMBL" id="MFI1963049.1"/>
    </source>
</evidence>
<feature type="domain" description="IclR-ED" evidence="5">
    <location>
        <begin position="69"/>
        <end position="260"/>
    </location>
</feature>
<dbReference type="SUPFAM" id="SSF46785">
    <property type="entry name" value="Winged helix' DNA-binding domain"/>
    <property type="match status" value="1"/>
</dbReference>
<accession>A0ABW7UK50</accession>
<dbReference type="InterPro" id="IPR036390">
    <property type="entry name" value="WH_DNA-bd_sf"/>
</dbReference>
<evidence type="ECO:0000259" key="4">
    <source>
        <dbReference type="PROSITE" id="PS51077"/>
    </source>
</evidence>
<dbReference type="Gene3D" id="3.30.450.40">
    <property type="match status" value="1"/>
</dbReference>
<dbReference type="InterPro" id="IPR014757">
    <property type="entry name" value="Tscrpt_reg_IclR_C"/>
</dbReference>
<protein>
    <submittedName>
        <fullName evidence="6">IclR family transcriptional regulator</fullName>
    </submittedName>
</protein>
<dbReference type="InterPro" id="IPR029016">
    <property type="entry name" value="GAF-like_dom_sf"/>
</dbReference>
<dbReference type="PANTHER" id="PTHR30136:SF24">
    <property type="entry name" value="HTH-TYPE TRANSCRIPTIONAL REPRESSOR ALLR"/>
    <property type="match status" value="1"/>
</dbReference>